<sequence>MATARLRTSGIKSRLVYPSGATSSVEAAAKLATTERDVAIEEAAAALVEVHAAREESRKLKEELDKLQNAQMGRATSSAQLLDKLWSVVHKIHGASFNKAQLYQLLVDQLCPSLATTKPPPALKAVEPDASLLVQQIKSEVETLLSRSEASVTGVVETSTAQLSQSLQLISRQLEASLQCADCVRLSEANASHQELQAMDEKIEILFQQLEHEQRRFEEHRARDTPNAALAIQLKASTAKVHALEHEAETQGKVQLRLHEDQLHALREKTRVLEARLEHESAINMQLQWEMQRKASKELEELTKTNTELGQEFYEQSQLVHDHECEIRELTKTVEWLQQAWQDERGQRLHFENIMRRASVEKMLDAHLHEVVDVHHN</sequence>
<keyword evidence="3" id="KW-1185">Reference proteome</keyword>
<accession>A0A1V9YJZ8</accession>
<dbReference type="EMBL" id="JNBR01001541">
    <property type="protein sequence ID" value="OQR86028.1"/>
    <property type="molecule type" value="Genomic_DNA"/>
</dbReference>
<evidence type="ECO:0000256" key="1">
    <source>
        <dbReference type="SAM" id="Coils"/>
    </source>
</evidence>
<name>A0A1V9YJZ8_ACHHY</name>
<dbReference type="Proteomes" id="UP000243579">
    <property type="component" value="Unassembled WGS sequence"/>
</dbReference>
<organism evidence="2 3">
    <name type="scientific">Achlya hypogyna</name>
    <name type="common">Oomycete</name>
    <name type="synonym">Protoachlya hypogyna</name>
    <dbReference type="NCBI Taxonomy" id="1202772"/>
    <lineage>
        <taxon>Eukaryota</taxon>
        <taxon>Sar</taxon>
        <taxon>Stramenopiles</taxon>
        <taxon>Oomycota</taxon>
        <taxon>Saprolegniomycetes</taxon>
        <taxon>Saprolegniales</taxon>
        <taxon>Achlyaceae</taxon>
        <taxon>Achlya</taxon>
    </lineage>
</organism>
<comment type="caution">
    <text evidence="2">The sequence shown here is derived from an EMBL/GenBank/DDBJ whole genome shotgun (WGS) entry which is preliminary data.</text>
</comment>
<dbReference type="AlphaFoldDB" id="A0A1V9YJZ8"/>
<feature type="coiled-coil region" evidence="1">
    <location>
        <begin position="196"/>
        <end position="223"/>
    </location>
</feature>
<protein>
    <submittedName>
        <fullName evidence="2">Uncharacterized protein</fullName>
    </submittedName>
</protein>
<feature type="coiled-coil region" evidence="1">
    <location>
        <begin position="256"/>
        <end position="340"/>
    </location>
</feature>
<reference evidence="2 3" key="1">
    <citation type="journal article" date="2014" name="Genome Biol. Evol.">
        <title>The secreted proteins of Achlya hypogyna and Thraustotheca clavata identify the ancestral oomycete secretome and reveal gene acquisitions by horizontal gene transfer.</title>
        <authorList>
            <person name="Misner I."/>
            <person name="Blouin N."/>
            <person name="Leonard G."/>
            <person name="Richards T.A."/>
            <person name="Lane C.E."/>
        </authorList>
    </citation>
    <scope>NUCLEOTIDE SEQUENCE [LARGE SCALE GENOMIC DNA]</scope>
    <source>
        <strain evidence="2 3">ATCC 48635</strain>
    </source>
</reference>
<evidence type="ECO:0000313" key="3">
    <source>
        <dbReference type="Proteomes" id="UP000243579"/>
    </source>
</evidence>
<gene>
    <name evidence="2" type="ORF">ACHHYP_11085</name>
</gene>
<keyword evidence="1" id="KW-0175">Coiled coil</keyword>
<feature type="coiled-coil region" evidence="1">
    <location>
        <begin position="43"/>
        <end position="70"/>
    </location>
</feature>
<dbReference type="OrthoDB" id="10342294at2759"/>
<evidence type="ECO:0000313" key="2">
    <source>
        <dbReference type="EMBL" id="OQR86028.1"/>
    </source>
</evidence>
<proteinExistence type="predicted"/>